<evidence type="ECO:0000313" key="3">
    <source>
        <dbReference type="Proteomes" id="UP000001601"/>
    </source>
</evidence>
<dbReference type="EMBL" id="AANC01000007">
    <property type="protein sequence ID" value="EAQ48706.1"/>
    <property type="molecule type" value="Genomic_DNA"/>
</dbReference>
<keyword evidence="1" id="KW-0812">Transmembrane</keyword>
<keyword evidence="3" id="KW-1185">Reference proteome</keyword>
<proteinExistence type="predicted"/>
<dbReference type="AlphaFoldDB" id="A3XP20"/>
<keyword evidence="1" id="KW-1133">Transmembrane helix</keyword>
<protein>
    <submittedName>
        <fullName evidence="2">Uncharacterized protein</fullName>
    </submittedName>
</protein>
<comment type="caution">
    <text evidence="2">The sequence shown here is derived from an EMBL/GenBank/DDBJ whole genome shotgun (WGS) entry which is preliminary data.</text>
</comment>
<dbReference type="RefSeq" id="WP_009780209.1">
    <property type="nucleotide sequence ID" value="NZ_CH672395.1"/>
</dbReference>
<accession>A3XP20</accession>
<dbReference type="Proteomes" id="UP000001601">
    <property type="component" value="Unassembled WGS sequence"/>
</dbReference>
<feature type="transmembrane region" description="Helical" evidence="1">
    <location>
        <begin position="49"/>
        <end position="76"/>
    </location>
</feature>
<gene>
    <name evidence="2" type="ORF">MED217_09165</name>
</gene>
<reference evidence="2 3" key="1">
    <citation type="journal article" date="2007" name="Nature">
        <title>Light stimulates growth of proteorhodopsin-containing marine Flavobacteria.</title>
        <authorList>
            <person name="Gomez-Consarnau L."/>
            <person name="Gonzalez J.M."/>
            <person name="Coll-Llado M."/>
            <person name="Gourdon P."/>
            <person name="Pascher T."/>
            <person name="Neutze R."/>
            <person name="Pedros-Alio C."/>
            <person name="Pinhassi J."/>
        </authorList>
    </citation>
    <scope>NUCLEOTIDE SEQUENCE [LARGE SCALE GENOMIC DNA]</scope>
    <source>
        <strain evidence="2 3">MED217</strain>
    </source>
</reference>
<evidence type="ECO:0000313" key="2">
    <source>
        <dbReference type="EMBL" id="EAQ48706.1"/>
    </source>
</evidence>
<organism evidence="2 3">
    <name type="scientific">Leeuwenhoekiella blandensis (strain CECT 7118 / CCUG 51940 / KCTC 22103 / MED217)</name>
    <name type="common">Flavobacterium sp. (strain MED217)</name>
    <dbReference type="NCBI Taxonomy" id="398720"/>
    <lineage>
        <taxon>Bacteria</taxon>
        <taxon>Pseudomonadati</taxon>
        <taxon>Bacteroidota</taxon>
        <taxon>Flavobacteriia</taxon>
        <taxon>Flavobacteriales</taxon>
        <taxon>Flavobacteriaceae</taxon>
        <taxon>Leeuwenhoekiella</taxon>
    </lineage>
</organism>
<dbReference type="OrthoDB" id="1190950at2"/>
<name>A3XP20_LEEBM</name>
<sequence>MTLEQLKSNIKWWESKRWVYNILVGLSGGLGLFKMLTATTYDWSYCDTLVIIIWGIGANLFYSLGTLLELFDWYYLNNRLRLQRFRELLLVLGTAFSCLYTYGSVLIYFIGSVF</sequence>
<keyword evidence="1" id="KW-0472">Membrane</keyword>
<dbReference type="STRING" id="398720.MED217_09165"/>
<feature type="transmembrane region" description="Helical" evidence="1">
    <location>
        <begin position="18"/>
        <end position="37"/>
    </location>
</feature>
<dbReference type="eggNOG" id="ENOG50337C6">
    <property type="taxonomic scope" value="Bacteria"/>
</dbReference>
<evidence type="ECO:0000256" key="1">
    <source>
        <dbReference type="SAM" id="Phobius"/>
    </source>
</evidence>
<feature type="transmembrane region" description="Helical" evidence="1">
    <location>
        <begin position="88"/>
        <end position="111"/>
    </location>
</feature>
<dbReference type="HOGENOM" id="CLU_2117945_0_0_10"/>